<evidence type="ECO:0000313" key="2">
    <source>
        <dbReference type="Proteomes" id="UP001190700"/>
    </source>
</evidence>
<proteinExistence type="predicted"/>
<sequence>MDKASEKLVVLCKRLALWLTIHILIDSGWYEILEPQDLSTTPILNLRSPFAPTLPPPPKRTNQQPDAAPPWLSDLLFSRCGHKSLCATIASPPPPCSCASSPRCIYFFYHISMQKFYIGQTKPPLSKRIAAHTNPASNAPSRPFDDASLRKALRSCPPEDFFIHALARDLSNDALDLLEEECILSLDTLIPHGYNVNLGRKPFWCTPTILSSRLRSASTELPQIPISLCLSYPNKLIEHVKPEILILSHQSLLNAIPTWILNTNLTVFCKYPPPVKLFLISGFASHIHWDDDGLAFVG</sequence>
<keyword evidence="2" id="KW-1185">Reference proteome</keyword>
<accession>A0AAE0KQB4</accession>
<evidence type="ECO:0000313" key="1">
    <source>
        <dbReference type="EMBL" id="KAK3256565.1"/>
    </source>
</evidence>
<comment type="caution">
    <text evidence="1">The sequence shown here is derived from an EMBL/GenBank/DDBJ whole genome shotgun (WGS) entry which is preliminary data.</text>
</comment>
<dbReference type="InterPro" id="IPR035901">
    <property type="entry name" value="GIY-YIG_endonuc_sf"/>
</dbReference>
<reference evidence="1 2" key="1">
    <citation type="journal article" date="2015" name="Genome Biol. Evol.">
        <title>Comparative Genomics of a Bacterivorous Green Alga Reveals Evolutionary Causalities and Consequences of Phago-Mixotrophic Mode of Nutrition.</title>
        <authorList>
            <person name="Burns J.A."/>
            <person name="Paasch A."/>
            <person name="Narechania A."/>
            <person name="Kim E."/>
        </authorList>
    </citation>
    <scope>NUCLEOTIDE SEQUENCE [LARGE SCALE GENOMIC DNA]</scope>
    <source>
        <strain evidence="1 2">PLY_AMNH</strain>
    </source>
</reference>
<organism evidence="1 2">
    <name type="scientific">Cymbomonas tetramitiformis</name>
    <dbReference type="NCBI Taxonomy" id="36881"/>
    <lineage>
        <taxon>Eukaryota</taxon>
        <taxon>Viridiplantae</taxon>
        <taxon>Chlorophyta</taxon>
        <taxon>Pyramimonadophyceae</taxon>
        <taxon>Pyramimonadales</taxon>
        <taxon>Pyramimonadaceae</taxon>
        <taxon>Cymbomonas</taxon>
    </lineage>
</organism>
<protein>
    <recommendedName>
        <fullName evidence="3">GIY-YIG domain-containing protein</fullName>
    </recommendedName>
</protein>
<evidence type="ECO:0008006" key="3">
    <source>
        <dbReference type="Google" id="ProtNLM"/>
    </source>
</evidence>
<name>A0AAE0KQB4_9CHLO</name>
<dbReference type="Gene3D" id="3.40.1440.10">
    <property type="entry name" value="GIY-YIG endonuclease"/>
    <property type="match status" value="1"/>
</dbReference>
<dbReference type="Proteomes" id="UP001190700">
    <property type="component" value="Unassembled WGS sequence"/>
</dbReference>
<dbReference type="EMBL" id="LGRX02021534">
    <property type="protein sequence ID" value="KAK3256565.1"/>
    <property type="molecule type" value="Genomic_DNA"/>
</dbReference>
<gene>
    <name evidence="1" type="ORF">CYMTET_34303</name>
</gene>
<dbReference type="AlphaFoldDB" id="A0AAE0KQB4"/>